<dbReference type="Proteomes" id="UP000011864">
    <property type="component" value="Chromosome"/>
</dbReference>
<accession>K7A9A0</accession>
<dbReference type="PATRIC" id="fig|1129794.4.peg.1765"/>
<dbReference type="AlphaFoldDB" id="K7A9A0"/>
<name>K7A9A0_9ALTE</name>
<dbReference type="KEGG" id="gps:C427_1780"/>
<sequence length="38" mass="4385">MRVVWRFFYCLTLSIQTEIIIASIKPTNTTTIATPVQK</sequence>
<proteinExistence type="predicted"/>
<evidence type="ECO:0000313" key="2">
    <source>
        <dbReference type="Proteomes" id="UP000011864"/>
    </source>
</evidence>
<reference evidence="1 2" key="1">
    <citation type="journal article" date="2013" name="Genome Announc.">
        <title>Complete Genome Sequence of Glaciecola psychrophila Strain 170T.</title>
        <authorList>
            <person name="Yin J."/>
            <person name="Chen J."/>
            <person name="Liu G."/>
            <person name="Yu Y."/>
            <person name="Song L."/>
            <person name="Wang X."/>
            <person name="Qu X."/>
        </authorList>
    </citation>
    <scope>NUCLEOTIDE SEQUENCE [LARGE SCALE GENOMIC DNA]</scope>
    <source>
        <strain evidence="1 2">170</strain>
    </source>
</reference>
<keyword evidence="2" id="KW-1185">Reference proteome</keyword>
<dbReference type="EMBL" id="CP003837">
    <property type="protein sequence ID" value="AGH43889.1"/>
    <property type="molecule type" value="Genomic_DNA"/>
</dbReference>
<organism evidence="1 2">
    <name type="scientific">Paraglaciecola psychrophila 170</name>
    <dbReference type="NCBI Taxonomy" id="1129794"/>
    <lineage>
        <taxon>Bacteria</taxon>
        <taxon>Pseudomonadati</taxon>
        <taxon>Pseudomonadota</taxon>
        <taxon>Gammaproteobacteria</taxon>
        <taxon>Alteromonadales</taxon>
        <taxon>Alteromonadaceae</taxon>
        <taxon>Paraglaciecola</taxon>
    </lineage>
</organism>
<dbReference type="HOGENOM" id="CLU_3331179_0_0_6"/>
<evidence type="ECO:0000313" key="1">
    <source>
        <dbReference type="EMBL" id="AGH43889.1"/>
    </source>
</evidence>
<gene>
    <name evidence="1" type="ORF">C427_1780</name>
</gene>
<protein>
    <submittedName>
        <fullName evidence="1">Uncharacterized protein</fullName>
    </submittedName>
</protein>